<dbReference type="FunFam" id="3.40.50.720:FF:000131">
    <property type="entry name" value="Short-chain dehydrogenase/reductase 3"/>
    <property type="match status" value="1"/>
</dbReference>
<sequence>MSRIQRVINLVPTPVSKVVFNPFITASLLWVLTRGPPRIRDHIFETITSLRNPQTLARVVKVLKWLLALGLTGTVNRTLNELALNSWRAKSEKSRWNWNREVAVVTGGCSGLGELLVKRLINKGVKVAVLDIKQLPPSLQGYSSVKFFACDVTDPEAVSKTAEQIAASMGPPSILVNNAGIAQPHTILDTTPDYLQKIFAINVFSNWYTMKTFLPDMISKNKGHIVTVASNASYIGVAGMGDYCASKAAVLSFHESLNQELRNKYKAPNVLTTSIHPSWIRTPLLEPFEGSLRASGSPILEPQCVVDAIAEQIFKCSGGQIFLPANTGMASSIRGFPNWLQEKLRGDLAKTVLPAAQ</sequence>
<comment type="similarity">
    <text evidence="2 12">Belongs to the short-chain dehydrogenases/reductases (SDR) family.</text>
</comment>
<dbReference type="SUPFAM" id="SSF51735">
    <property type="entry name" value="NAD(P)-binding Rossmann-fold domains"/>
    <property type="match status" value="1"/>
</dbReference>
<dbReference type="Gene3D" id="3.40.50.720">
    <property type="entry name" value="NAD(P)-binding Rossmann-like Domain"/>
    <property type="match status" value="1"/>
</dbReference>
<gene>
    <name evidence="13" type="ORF">K458DRAFT_484590</name>
</gene>
<dbReference type="Proteomes" id="UP000799291">
    <property type="component" value="Unassembled WGS sequence"/>
</dbReference>
<dbReference type="PRINTS" id="PR00080">
    <property type="entry name" value="SDRFAMILY"/>
</dbReference>
<comment type="subcellular location">
    <subcellularLocation>
        <location evidence="1">Membrane</location>
        <topology evidence="1">Multi-pass membrane protein</topology>
    </subcellularLocation>
</comment>
<evidence type="ECO:0000256" key="8">
    <source>
        <dbReference type="ARBA" id="ARBA00023136"/>
    </source>
</evidence>
<protein>
    <recommendedName>
        <fullName evidence="10">Short-chain dehydrogenase/reductase 3</fullName>
    </recommendedName>
    <alternativeName>
        <fullName evidence="11">Retinal short-chain dehydrogenase/reductase 1</fullName>
    </alternativeName>
</protein>
<evidence type="ECO:0000256" key="1">
    <source>
        <dbReference type="ARBA" id="ARBA00004141"/>
    </source>
</evidence>
<dbReference type="PRINTS" id="PR00081">
    <property type="entry name" value="GDHRDH"/>
</dbReference>
<comment type="function">
    <text evidence="9">Catalyzes the reduction of all-trans-retinal to all-trans-retinol in the presence of NADPH.</text>
</comment>
<dbReference type="GO" id="GO:0052650">
    <property type="term" value="F:all-trans-retinol dehydrogenase (NADP+) activity"/>
    <property type="evidence" value="ECO:0007669"/>
    <property type="project" value="UniProtKB-ARBA"/>
</dbReference>
<keyword evidence="7" id="KW-0443">Lipid metabolism</keyword>
<keyword evidence="8" id="KW-0472">Membrane</keyword>
<dbReference type="CDD" id="cd05339">
    <property type="entry name" value="17beta-HSDXI-like_SDR_c"/>
    <property type="match status" value="1"/>
</dbReference>
<reference evidence="13" key="1">
    <citation type="journal article" date="2020" name="Stud. Mycol.">
        <title>101 Dothideomycetes genomes: a test case for predicting lifestyles and emergence of pathogens.</title>
        <authorList>
            <person name="Haridas S."/>
            <person name="Albert R."/>
            <person name="Binder M."/>
            <person name="Bloem J."/>
            <person name="Labutti K."/>
            <person name="Salamov A."/>
            <person name="Andreopoulos B."/>
            <person name="Baker S."/>
            <person name="Barry K."/>
            <person name="Bills G."/>
            <person name="Bluhm B."/>
            <person name="Cannon C."/>
            <person name="Castanera R."/>
            <person name="Culley D."/>
            <person name="Daum C."/>
            <person name="Ezra D."/>
            <person name="Gonzalez J."/>
            <person name="Henrissat B."/>
            <person name="Kuo A."/>
            <person name="Liang C."/>
            <person name="Lipzen A."/>
            <person name="Lutzoni F."/>
            <person name="Magnuson J."/>
            <person name="Mondo S."/>
            <person name="Nolan M."/>
            <person name="Ohm R."/>
            <person name="Pangilinan J."/>
            <person name="Park H.-J."/>
            <person name="Ramirez L."/>
            <person name="Alfaro M."/>
            <person name="Sun H."/>
            <person name="Tritt A."/>
            <person name="Yoshinaga Y."/>
            <person name="Zwiers L.-H."/>
            <person name="Turgeon B."/>
            <person name="Goodwin S."/>
            <person name="Spatafora J."/>
            <person name="Crous P."/>
            <person name="Grigoriev I."/>
        </authorList>
    </citation>
    <scope>NUCLEOTIDE SEQUENCE</scope>
    <source>
        <strain evidence="13">CBS 122367</strain>
    </source>
</reference>
<keyword evidence="3" id="KW-0812">Transmembrane</keyword>
<evidence type="ECO:0000256" key="5">
    <source>
        <dbReference type="ARBA" id="ARBA00022989"/>
    </source>
</evidence>
<dbReference type="PANTHER" id="PTHR24322:SF736">
    <property type="entry name" value="RETINOL DEHYDROGENASE 10"/>
    <property type="match status" value="1"/>
</dbReference>
<dbReference type="GO" id="GO:0016020">
    <property type="term" value="C:membrane"/>
    <property type="evidence" value="ECO:0007669"/>
    <property type="project" value="UniProtKB-SubCell"/>
</dbReference>
<evidence type="ECO:0000256" key="7">
    <source>
        <dbReference type="ARBA" id="ARBA00023098"/>
    </source>
</evidence>
<dbReference type="PANTHER" id="PTHR24322">
    <property type="entry name" value="PKSB"/>
    <property type="match status" value="1"/>
</dbReference>
<dbReference type="EMBL" id="MU005573">
    <property type="protein sequence ID" value="KAF2688592.1"/>
    <property type="molecule type" value="Genomic_DNA"/>
</dbReference>
<evidence type="ECO:0000256" key="11">
    <source>
        <dbReference type="ARBA" id="ARBA00082544"/>
    </source>
</evidence>
<organism evidence="13 14">
    <name type="scientific">Lentithecium fluviatile CBS 122367</name>
    <dbReference type="NCBI Taxonomy" id="1168545"/>
    <lineage>
        <taxon>Eukaryota</taxon>
        <taxon>Fungi</taxon>
        <taxon>Dikarya</taxon>
        <taxon>Ascomycota</taxon>
        <taxon>Pezizomycotina</taxon>
        <taxon>Dothideomycetes</taxon>
        <taxon>Pleosporomycetidae</taxon>
        <taxon>Pleosporales</taxon>
        <taxon>Massarineae</taxon>
        <taxon>Lentitheciaceae</taxon>
        <taxon>Lentithecium</taxon>
    </lineage>
</organism>
<dbReference type="OrthoDB" id="10253736at2759"/>
<evidence type="ECO:0000256" key="10">
    <source>
        <dbReference type="ARBA" id="ARBA00068717"/>
    </source>
</evidence>
<dbReference type="Pfam" id="PF00106">
    <property type="entry name" value="adh_short"/>
    <property type="match status" value="1"/>
</dbReference>
<proteinExistence type="inferred from homology"/>
<keyword evidence="4" id="KW-0521">NADP</keyword>
<evidence type="ECO:0000256" key="9">
    <source>
        <dbReference type="ARBA" id="ARBA00059620"/>
    </source>
</evidence>
<evidence type="ECO:0000313" key="14">
    <source>
        <dbReference type="Proteomes" id="UP000799291"/>
    </source>
</evidence>
<evidence type="ECO:0000256" key="2">
    <source>
        <dbReference type="ARBA" id="ARBA00006484"/>
    </source>
</evidence>
<keyword evidence="6" id="KW-0560">Oxidoreductase</keyword>
<dbReference type="InterPro" id="IPR036291">
    <property type="entry name" value="NAD(P)-bd_dom_sf"/>
</dbReference>
<evidence type="ECO:0000256" key="3">
    <source>
        <dbReference type="ARBA" id="ARBA00022692"/>
    </source>
</evidence>
<name>A0A6G1JDH4_9PLEO</name>
<evidence type="ECO:0000256" key="6">
    <source>
        <dbReference type="ARBA" id="ARBA00023002"/>
    </source>
</evidence>
<evidence type="ECO:0000313" key="13">
    <source>
        <dbReference type="EMBL" id="KAF2688592.1"/>
    </source>
</evidence>
<dbReference type="InterPro" id="IPR002347">
    <property type="entry name" value="SDR_fam"/>
</dbReference>
<keyword evidence="14" id="KW-1185">Reference proteome</keyword>
<dbReference type="AlphaFoldDB" id="A0A6G1JDH4"/>
<evidence type="ECO:0000256" key="4">
    <source>
        <dbReference type="ARBA" id="ARBA00022857"/>
    </source>
</evidence>
<keyword evidence="5" id="KW-1133">Transmembrane helix</keyword>
<accession>A0A6G1JDH4</accession>
<evidence type="ECO:0000256" key="12">
    <source>
        <dbReference type="RuleBase" id="RU000363"/>
    </source>
</evidence>